<feature type="region of interest" description="Disordered" evidence="1">
    <location>
        <begin position="622"/>
        <end position="652"/>
    </location>
</feature>
<dbReference type="PROSITE" id="PS51061">
    <property type="entry name" value="R3H"/>
    <property type="match status" value="1"/>
</dbReference>
<feature type="domain" description="R3H" evidence="3">
    <location>
        <begin position="536"/>
        <end position="599"/>
    </location>
</feature>
<comment type="caution">
    <text evidence="5">The sequence shown here is derived from an EMBL/GenBank/DDBJ whole genome shotgun (WGS) entry which is preliminary data.</text>
</comment>
<dbReference type="EMBL" id="WIQZ01000135">
    <property type="protein sequence ID" value="KAF3121353.1"/>
    <property type="molecule type" value="Genomic_DNA"/>
</dbReference>
<feature type="compositionally biased region" description="Low complexity" evidence="1">
    <location>
        <begin position="129"/>
        <end position="138"/>
    </location>
</feature>
<gene>
    <name evidence="4" type="ORF">TWF102_002503</name>
    <name evidence="5" type="ORF">TWF703_001945</name>
</gene>
<feature type="compositionally biased region" description="Basic and acidic residues" evidence="1">
    <location>
        <begin position="233"/>
        <end position="248"/>
    </location>
</feature>
<evidence type="ECO:0000313" key="6">
    <source>
        <dbReference type="Proteomes" id="UP000475325"/>
    </source>
</evidence>
<accession>A0A7C8JK75</accession>
<evidence type="ECO:0000259" key="3">
    <source>
        <dbReference type="PROSITE" id="PS51061"/>
    </source>
</evidence>
<dbReference type="GO" id="GO:0003676">
    <property type="term" value="F:nucleic acid binding"/>
    <property type="evidence" value="ECO:0007669"/>
    <property type="project" value="UniProtKB-UniRule"/>
</dbReference>
<feature type="compositionally biased region" description="Basic and acidic residues" evidence="1">
    <location>
        <begin position="75"/>
        <end position="90"/>
    </location>
</feature>
<name>A0A7C8JK75_ORBOL</name>
<dbReference type="InterPro" id="IPR051189">
    <property type="entry name" value="Splicing_assoc_domain"/>
</dbReference>
<dbReference type="Pfam" id="PF01585">
    <property type="entry name" value="G-patch"/>
    <property type="match status" value="1"/>
</dbReference>
<evidence type="ECO:0000313" key="7">
    <source>
        <dbReference type="Proteomes" id="UP000480548"/>
    </source>
</evidence>
<evidence type="ECO:0000313" key="4">
    <source>
        <dbReference type="EMBL" id="KAF3079968.1"/>
    </source>
</evidence>
<evidence type="ECO:0000256" key="1">
    <source>
        <dbReference type="SAM" id="MobiDB-lite"/>
    </source>
</evidence>
<feature type="region of interest" description="Disordered" evidence="1">
    <location>
        <begin position="368"/>
        <end position="408"/>
    </location>
</feature>
<feature type="region of interest" description="Disordered" evidence="1">
    <location>
        <begin position="1"/>
        <end position="138"/>
    </location>
</feature>
<dbReference type="InterPro" id="IPR001374">
    <property type="entry name" value="R3H_dom"/>
</dbReference>
<reference evidence="6 7" key="1">
    <citation type="submission" date="2019-06" db="EMBL/GenBank/DDBJ databases">
        <authorList>
            <person name="Palmer J.M."/>
        </authorList>
    </citation>
    <scope>NUCLEOTIDE SEQUENCE [LARGE SCALE GENOMIC DNA]</scope>
    <source>
        <strain evidence="4 6">TWF102</strain>
        <strain evidence="5 7">TWF703</strain>
    </source>
</reference>
<feature type="compositionally biased region" description="Polar residues" evidence="1">
    <location>
        <begin position="199"/>
        <end position="217"/>
    </location>
</feature>
<feature type="region of interest" description="Disordered" evidence="1">
    <location>
        <begin position="188"/>
        <end position="256"/>
    </location>
</feature>
<dbReference type="Proteomes" id="UP000475325">
    <property type="component" value="Unassembled WGS sequence"/>
</dbReference>
<evidence type="ECO:0000259" key="2">
    <source>
        <dbReference type="PROSITE" id="PS50174"/>
    </source>
</evidence>
<feature type="compositionally biased region" description="Basic and acidic residues" evidence="1">
    <location>
        <begin position="373"/>
        <end position="383"/>
    </location>
</feature>
<feature type="compositionally biased region" description="Polar residues" evidence="1">
    <location>
        <begin position="63"/>
        <end position="74"/>
    </location>
</feature>
<dbReference type="PANTHER" id="PTHR14195">
    <property type="entry name" value="G PATCH DOMAIN CONTAINING PROTEIN 2"/>
    <property type="match status" value="1"/>
</dbReference>
<dbReference type="SUPFAM" id="SSF82708">
    <property type="entry name" value="R3H domain"/>
    <property type="match status" value="1"/>
</dbReference>
<feature type="domain" description="G-patch" evidence="2">
    <location>
        <begin position="665"/>
        <end position="707"/>
    </location>
</feature>
<feature type="compositionally biased region" description="Polar residues" evidence="1">
    <location>
        <begin position="98"/>
        <end position="110"/>
    </location>
</feature>
<organism evidence="5 7">
    <name type="scientific">Orbilia oligospora</name>
    <name type="common">Nematode-trapping fungus</name>
    <name type="synonym">Arthrobotrys oligospora</name>
    <dbReference type="NCBI Taxonomy" id="2813651"/>
    <lineage>
        <taxon>Eukaryota</taxon>
        <taxon>Fungi</taxon>
        <taxon>Dikarya</taxon>
        <taxon>Ascomycota</taxon>
        <taxon>Pezizomycotina</taxon>
        <taxon>Orbiliomycetes</taxon>
        <taxon>Orbiliales</taxon>
        <taxon>Orbiliaceae</taxon>
        <taxon>Orbilia</taxon>
    </lineage>
</organism>
<dbReference type="Gene3D" id="3.30.1370.50">
    <property type="entry name" value="R3H-like domain"/>
    <property type="match status" value="1"/>
</dbReference>
<protein>
    <recommendedName>
        <fullName evidence="8">Protein SQS1</fullName>
    </recommendedName>
</protein>
<evidence type="ECO:0008006" key="8">
    <source>
        <dbReference type="Google" id="ProtNLM"/>
    </source>
</evidence>
<feature type="compositionally biased region" description="Pro residues" evidence="1">
    <location>
        <begin position="111"/>
        <end position="128"/>
    </location>
</feature>
<sequence>MPRRKHSRPSPHKGHGPNTRFANRLSHPNPATPTNGKRGKLQRRLLLGDDFALNPCDDPSSLGGHSSFTLQQEARNTEERYYRRNDDRKLRQLGITFVRSQQQNDQSSEPNTPPPTNIPKQNPLPSPETTPTGPESPATAIATTATATATVTRKSHLEPVNNLTIHPLPNNYIGSYLKAQNELSSSEEEVVFVPRNQRRSTGTQPIPQKCKAQTTIPSAPLPKSASTPRNPKISKEIQKSSRQSKSDGNDYDDDDGILTDYIRNIEENGEDIDDIFSLRPLGNYLDDIDTGNEIAHRKFDPEGNELGMYVDINTAAIIGKRKGRFGPEYHFKPAGSMLQEALWLEGTDMTHDIQHLIDHFEAGLGDSDCFSSGHEDSDAREPEVQGDADSDSDKAFRFDEGDDEEEEEEEFDVEELVNMMFGKSNKQGKFPRASKLADAYDEFDIMDRERISLADPFNRKSRKANIGRSSNKITNTEIDSDEAQIQIELEQYILADREKKKIRKQERHMRRQTGTLNTCSTPTKSGSMDIKGYLGGVTMSQVRTSIKQFLMSGVAERLSLPPMHKQDRLEIHILAHSFFMQSKSQGKGNNRFPVLYKTKQSRLFEGDEKAIDILLSKPNGRARRAGFGNNRGKVSRQPTGGSGGDRTIHNRDGTIVGTGAAELSQGNKGYDMLAKMGWTTGTGLGSNRTGILDPVQAIVKNSRAGLG</sequence>
<dbReference type="SMART" id="SM00443">
    <property type="entry name" value="G_patch"/>
    <property type="match status" value="1"/>
</dbReference>
<dbReference type="Proteomes" id="UP000480548">
    <property type="component" value="Unassembled WGS sequence"/>
</dbReference>
<dbReference type="EMBL" id="WIQW01000144">
    <property type="protein sequence ID" value="KAF3079968.1"/>
    <property type="molecule type" value="Genomic_DNA"/>
</dbReference>
<dbReference type="InterPro" id="IPR000467">
    <property type="entry name" value="G_patch_dom"/>
</dbReference>
<proteinExistence type="predicted"/>
<dbReference type="Pfam" id="PF01424">
    <property type="entry name" value="R3H"/>
    <property type="match status" value="1"/>
</dbReference>
<dbReference type="PROSITE" id="PS50174">
    <property type="entry name" value="G_PATCH"/>
    <property type="match status" value="1"/>
</dbReference>
<feature type="compositionally biased region" description="Basic residues" evidence="1">
    <location>
        <begin position="1"/>
        <end position="15"/>
    </location>
</feature>
<evidence type="ECO:0000313" key="5">
    <source>
        <dbReference type="EMBL" id="KAF3121353.1"/>
    </source>
</evidence>
<dbReference type="InterPro" id="IPR036867">
    <property type="entry name" value="R3H_dom_sf"/>
</dbReference>
<dbReference type="AlphaFoldDB" id="A0A7C8JK75"/>